<dbReference type="AlphaFoldDB" id="A0A9W4UUA5"/>
<comment type="caution">
    <text evidence="2">The sequence shown here is derived from an EMBL/GenBank/DDBJ whole genome shotgun (WGS) entry which is preliminary data.</text>
</comment>
<organism evidence="2 3">
    <name type="scientific">Periconia digitata</name>
    <dbReference type="NCBI Taxonomy" id="1303443"/>
    <lineage>
        <taxon>Eukaryota</taxon>
        <taxon>Fungi</taxon>
        <taxon>Dikarya</taxon>
        <taxon>Ascomycota</taxon>
        <taxon>Pezizomycotina</taxon>
        <taxon>Dothideomycetes</taxon>
        <taxon>Pleosporomycetidae</taxon>
        <taxon>Pleosporales</taxon>
        <taxon>Massarineae</taxon>
        <taxon>Periconiaceae</taxon>
        <taxon>Periconia</taxon>
    </lineage>
</organism>
<dbReference type="Proteomes" id="UP001152607">
    <property type="component" value="Unassembled WGS sequence"/>
</dbReference>
<evidence type="ECO:0000256" key="1">
    <source>
        <dbReference type="SAM" id="SignalP"/>
    </source>
</evidence>
<accession>A0A9W4UUA5</accession>
<keyword evidence="3" id="KW-1185">Reference proteome</keyword>
<feature type="chain" id="PRO_5040741177" evidence="1">
    <location>
        <begin position="19"/>
        <end position="178"/>
    </location>
</feature>
<gene>
    <name evidence="2" type="ORF">PDIGIT_LOCUS15536</name>
</gene>
<protein>
    <submittedName>
        <fullName evidence="2">Uncharacterized protein</fullName>
    </submittedName>
</protein>
<keyword evidence="1" id="KW-0732">Signal</keyword>
<evidence type="ECO:0000313" key="2">
    <source>
        <dbReference type="EMBL" id="CAI6342330.1"/>
    </source>
</evidence>
<feature type="signal peptide" evidence="1">
    <location>
        <begin position="1"/>
        <end position="18"/>
    </location>
</feature>
<sequence>MCLFTIVLILAVLKSVSAINLTHVNRTSTTGLNTLFQFPTWANDSPLPVEVTVGIEIGGLAGSAIITLTNPSVDASSRVENPSNFSSKTVHRGPYETTNLTSCAANHSHNGTAASTGFGIPVGTMTSVGYTNETTGPSDKPFATPTPTAFSLLTSGAMLKKDEVNVILPLLVASTYFF</sequence>
<dbReference type="EMBL" id="CAOQHR010000013">
    <property type="protein sequence ID" value="CAI6342330.1"/>
    <property type="molecule type" value="Genomic_DNA"/>
</dbReference>
<evidence type="ECO:0000313" key="3">
    <source>
        <dbReference type="Proteomes" id="UP001152607"/>
    </source>
</evidence>
<proteinExistence type="predicted"/>
<reference evidence="2" key="1">
    <citation type="submission" date="2023-01" db="EMBL/GenBank/DDBJ databases">
        <authorList>
            <person name="Van Ghelder C."/>
            <person name="Rancurel C."/>
        </authorList>
    </citation>
    <scope>NUCLEOTIDE SEQUENCE</scope>
    <source>
        <strain evidence="2">CNCM I-4278</strain>
    </source>
</reference>
<dbReference type="OrthoDB" id="10451517at2759"/>
<name>A0A9W4UUA5_9PLEO</name>